<reference evidence="1 2" key="1">
    <citation type="submission" date="2015-03" db="EMBL/GenBank/DDBJ databases">
        <title>Genome assembly of Sandaracinus amylolyticus DSM 53668.</title>
        <authorList>
            <person name="Sharma G."/>
            <person name="Subramanian S."/>
        </authorList>
    </citation>
    <scope>NUCLEOTIDE SEQUENCE [LARGE SCALE GENOMIC DNA]</scope>
    <source>
        <strain evidence="1 2">DSM 53668</strain>
    </source>
</reference>
<proteinExistence type="predicted"/>
<protein>
    <submittedName>
        <fullName evidence="1">Uncharacterized protein</fullName>
    </submittedName>
</protein>
<name>A0A0F6SGL1_9BACT</name>
<dbReference type="EMBL" id="CP011125">
    <property type="protein sequence ID" value="AKF08884.1"/>
    <property type="molecule type" value="Genomic_DNA"/>
</dbReference>
<organism evidence="1 2">
    <name type="scientific">Sandaracinus amylolyticus</name>
    <dbReference type="NCBI Taxonomy" id="927083"/>
    <lineage>
        <taxon>Bacteria</taxon>
        <taxon>Pseudomonadati</taxon>
        <taxon>Myxococcota</taxon>
        <taxon>Polyangia</taxon>
        <taxon>Polyangiales</taxon>
        <taxon>Sandaracinaceae</taxon>
        <taxon>Sandaracinus</taxon>
    </lineage>
</organism>
<dbReference type="AlphaFoldDB" id="A0A0F6SGL1"/>
<dbReference type="STRING" id="927083.DB32_006033"/>
<evidence type="ECO:0000313" key="2">
    <source>
        <dbReference type="Proteomes" id="UP000034883"/>
    </source>
</evidence>
<keyword evidence="2" id="KW-1185">Reference proteome</keyword>
<evidence type="ECO:0000313" key="1">
    <source>
        <dbReference type="EMBL" id="AKF08884.1"/>
    </source>
</evidence>
<sequence>MTMETVIQQAGTQRDTSAYETRTRLRVTVRPTNQAIEGALVPHGTHLVDVPASRVVAVRALVETEEDRRILDLARASHERGLKAWAEKGLSDSTYGGSVEAEFYKITQRSVPVLTACEVVEEGIAPPLTPEQRMTNGVLAQLVSLLKQPSAPVDEPASKATTKKS</sequence>
<gene>
    <name evidence="1" type="ORF">DB32_006033</name>
</gene>
<dbReference type="Proteomes" id="UP000034883">
    <property type="component" value="Chromosome"/>
</dbReference>
<dbReference type="KEGG" id="samy:DB32_006033"/>
<accession>A0A0F6SGL1</accession>